<dbReference type="AlphaFoldDB" id="A0A7W7QYR3"/>
<proteinExistence type="predicted"/>
<keyword evidence="2" id="KW-1185">Reference proteome</keyword>
<comment type="caution">
    <text evidence="1">The sequence shown here is derived from an EMBL/GenBank/DDBJ whole genome shotgun (WGS) entry which is preliminary data.</text>
</comment>
<dbReference type="EMBL" id="JACHJV010000001">
    <property type="protein sequence ID" value="MBB4922285.1"/>
    <property type="molecule type" value="Genomic_DNA"/>
</dbReference>
<evidence type="ECO:0000313" key="2">
    <source>
        <dbReference type="Proteomes" id="UP000540506"/>
    </source>
</evidence>
<dbReference type="RefSeq" id="WP_184934486.1">
    <property type="nucleotide sequence ID" value="NZ_JACHJV010000001.1"/>
</dbReference>
<dbReference type="Proteomes" id="UP000540506">
    <property type="component" value="Unassembled WGS sequence"/>
</dbReference>
<evidence type="ECO:0000313" key="1">
    <source>
        <dbReference type="EMBL" id="MBB4922285.1"/>
    </source>
</evidence>
<reference evidence="1 2" key="1">
    <citation type="submission" date="2020-08" db="EMBL/GenBank/DDBJ databases">
        <title>Sequencing the genomes of 1000 actinobacteria strains.</title>
        <authorList>
            <person name="Klenk H.-P."/>
        </authorList>
    </citation>
    <scope>NUCLEOTIDE SEQUENCE [LARGE SCALE GENOMIC DNA]</scope>
    <source>
        <strain evidence="1 2">DSM 41654</strain>
    </source>
</reference>
<accession>A0A7W7QYR3</accession>
<sequence>MTLYPAELAKRFAITIAEIQRRLTRLESRTAAIDSGWPLAALPAVIDSGYTSGDPSAYINGATALTGPYQHLTSYSPTAGDSVLALPVGTNQTYVILGKLA</sequence>
<gene>
    <name evidence="1" type="ORF">FHR34_001278</name>
</gene>
<name>A0A7W7QYR3_KITKI</name>
<protein>
    <submittedName>
        <fullName evidence="1">Uncharacterized protein</fullName>
    </submittedName>
</protein>
<organism evidence="1 2">
    <name type="scientific">Kitasatospora kifunensis</name>
    <name type="common">Streptomyces kifunensis</name>
    <dbReference type="NCBI Taxonomy" id="58351"/>
    <lineage>
        <taxon>Bacteria</taxon>
        <taxon>Bacillati</taxon>
        <taxon>Actinomycetota</taxon>
        <taxon>Actinomycetes</taxon>
        <taxon>Kitasatosporales</taxon>
        <taxon>Streptomycetaceae</taxon>
        <taxon>Kitasatospora</taxon>
    </lineage>
</organism>